<dbReference type="OrthoDB" id="5298826at2"/>
<evidence type="ECO:0000256" key="2">
    <source>
        <dbReference type="ARBA" id="ARBA00022741"/>
    </source>
</evidence>
<dbReference type="Pfam" id="PF13361">
    <property type="entry name" value="UvrD_C"/>
    <property type="match status" value="1"/>
</dbReference>
<dbReference type="EMBL" id="FSSB01000001">
    <property type="protein sequence ID" value="SIO92440.1"/>
    <property type="molecule type" value="Genomic_DNA"/>
</dbReference>
<dbReference type="EC" id="5.6.2.4" evidence="8"/>
<dbReference type="CDD" id="cd17932">
    <property type="entry name" value="DEXQc_UvrD"/>
    <property type="match status" value="1"/>
</dbReference>
<dbReference type="FunFam" id="3.40.50.300:FF:000975">
    <property type="entry name" value="DNA helicase"/>
    <property type="match status" value="1"/>
</dbReference>
<comment type="catalytic activity">
    <reaction evidence="9">
        <text>ATP + H2O = ADP + phosphate + H(+)</text>
        <dbReference type="Rhea" id="RHEA:13065"/>
        <dbReference type="ChEBI" id="CHEBI:15377"/>
        <dbReference type="ChEBI" id="CHEBI:15378"/>
        <dbReference type="ChEBI" id="CHEBI:30616"/>
        <dbReference type="ChEBI" id="CHEBI:43474"/>
        <dbReference type="ChEBI" id="CHEBI:456216"/>
        <dbReference type="EC" id="5.6.2.4"/>
    </reaction>
</comment>
<dbReference type="InterPro" id="IPR022161">
    <property type="entry name" value="Helicase_IV_N"/>
</dbReference>
<dbReference type="Gene3D" id="1.10.10.160">
    <property type="match status" value="1"/>
</dbReference>
<feature type="binding site" evidence="10">
    <location>
        <begin position="219"/>
        <end position="226"/>
    </location>
    <ligand>
        <name>ATP</name>
        <dbReference type="ChEBI" id="CHEBI:30616"/>
    </ligand>
</feature>
<evidence type="ECO:0000256" key="3">
    <source>
        <dbReference type="ARBA" id="ARBA00022801"/>
    </source>
</evidence>
<comment type="similarity">
    <text evidence="1">Belongs to the helicase family. UvrD subfamily.</text>
</comment>
<keyword evidence="6" id="KW-0413">Isomerase</keyword>
<dbReference type="PANTHER" id="PTHR11070">
    <property type="entry name" value="UVRD / RECB / PCRA DNA HELICASE FAMILY MEMBER"/>
    <property type="match status" value="1"/>
</dbReference>
<name>A0A1N6LZ35_9VIBR</name>
<evidence type="ECO:0000259" key="11">
    <source>
        <dbReference type="PROSITE" id="PS51198"/>
    </source>
</evidence>
<keyword evidence="5 10" id="KW-0067">ATP-binding</keyword>
<keyword evidence="3 10" id="KW-0378">Hydrolase</keyword>
<evidence type="ECO:0000256" key="9">
    <source>
        <dbReference type="ARBA" id="ARBA00048988"/>
    </source>
</evidence>
<sequence>MQLKASNTAKYFMNDEFYQVAIDSEKLIVRSRVAEERIPFAVWDGSVRVRRGIVWGELEFFAHVHDGQRYSWLIRGLPWPQCRKFADQAVAAYRQWHQSQCAQLATYLPAWQQALSQRQNEPAFLAHSKIREWHRQVSQDLTALGMSLDEIEQRVPGLIAEIVAWYHQPSVMLSQRNETWIEAQRERWETLFHSLESSPLNPSQQSAVLLNDDYNLVLAGAGSGKTSVLSARVAYLIESGLAKADQILLLSFGKDAALEMEQRLKDRVGPAAQHVTVNTFHQLGLRIIHEVEGQGVQLSPIVGETKLKEAWMTDWLKKHWMTPTNFKRWQKHLNQWPIAYIKGDEELGSHVENPKLISWLAQQVEQLSLLGASKKEIQQKIVERADYPRLNSELALCWPCYQAWNEMLKTQGQLDFNLMISQATAYVRKKKYQSRWPFIMVDEYQDISPPRLALLEALCKQYQSNGNLFAVGDDWQSIYQFAGSNVDLTTGFKQRFPASTVTHLDTTYRFNNRLAEVANTFVQANPQQIPKSLNSLKIQKSNAVALLPQARIEKVIEQLNRKRSAKNEVKSLLILGRNHYHKPELLTAWQKQYQQLDIQFMTCHASKGKEADFVIIVNVDEGQFPTKTKTLHLDDVLTLSNETFPNAEERRLFYVAMTRAREKVWVAYNAGGSTFVKELLEGPYAVSKL</sequence>
<dbReference type="AlphaFoldDB" id="A0A1N6LZ35"/>
<dbReference type="SUPFAM" id="SSF52540">
    <property type="entry name" value="P-loop containing nucleoside triphosphate hydrolases"/>
    <property type="match status" value="1"/>
</dbReference>
<comment type="catalytic activity">
    <reaction evidence="7">
        <text>Couples ATP hydrolysis with the unwinding of duplex DNA by translocating in the 3'-5' direction.</text>
        <dbReference type="EC" id="5.6.2.4"/>
    </reaction>
</comment>
<dbReference type="InterPro" id="IPR000212">
    <property type="entry name" value="DNA_helicase_UvrD/REP"/>
</dbReference>
<dbReference type="Pfam" id="PF12462">
    <property type="entry name" value="Helicase_IV_N"/>
    <property type="match status" value="1"/>
</dbReference>
<dbReference type="Gene3D" id="3.40.50.300">
    <property type="entry name" value="P-loop containing nucleotide triphosphate hydrolases"/>
    <property type="match status" value="2"/>
</dbReference>
<dbReference type="GO" id="GO:0003677">
    <property type="term" value="F:DNA binding"/>
    <property type="evidence" value="ECO:0007669"/>
    <property type="project" value="InterPro"/>
</dbReference>
<proteinExistence type="inferred from homology"/>
<evidence type="ECO:0000313" key="13">
    <source>
        <dbReference type="Proteomes" id="UP000184774"/>
    </source>
</evidence>
<dbReference type="InterPro" id="IPR013986">
    <property type="entry name" value="DExx_box_DNA_helicase_dom_sf"/>
</dbReference>
<dbReference type="PROSITE" id="PS51198">
    <property type="entry name" value="UVRD_HELICASE_ATP_BIND"/>
    <property type="match status" value="1"/>
</dbReference>
<dbReference type="Pfam" id="PF00580">
    <property type="entry name" value="UvrD-helicase"/>
    <property type="match status" value="1"/>
</dbReference>
<evidence type="ECO:0000256" key="4">
    <source>
        <dbReference type="ARBA" id="ARBA00022806"/>
    </source>
</evidence>
<feature type="domain" description="UvrD-like helicase ATP-binding" evidence="11">
    <location>
        <begin position="198"/>
        <end position="511"/>
    </location>
</feature>
<dbReference type="GO" id="GO:0016887">
    <property type="term" value="F:ATP hydrolysis activity"/>
    <property type="evidence" value="ECO:0007669"/>
    <property type="project" value="RHEA"/>
</dbReference>
<dbReference type="PANTHER" id="PTHR11070:SF63">
    <property type="entry name" value="DNA HELICASE IV"/>
    <property type="match status" value="1"/>
</dbReference>
<evidence type="ECO:0000256" key="7">
    <source>
        <dbReference type="ARBA" id="ARBA00034617"/>
    </source>
</evidence>
<accession>A0A1N6LZ35</accession>
<keyword evidence="4 10" id="KW-0347">Helicase</keyword>
<evidence type="ECO:0000256" key="10">
    <source>
        <dbReference type="PROSITE-ProRule" id="PRU00560"/>
    </source>
</evidence>
<dbReference type="InterPro" id="IPR014016">
    <property type="entry name" value="UvrD-like_ATP-bd"/>
</dbReference>
<dbReference type="GO" id="GO:0000725">
    <property type="term" value="P:recombinational repair"/>
    <property type="evidence" value="ECO:0007669"/>
    <property type="project" value="TreeGrafter"/>
</dbReference>
<evidence type="ECO:0000256" key="6">
    <source>
        <dbReference type="ARBA" id="ARBA00023235"/>
    </source>
</evidence>
<gene>
    <name evidence="12" type="primary">helD</name>
    <name evidence="12" type="ORF">VSP9026_00049</name>
</gene>
<evidence type="ECO:0000256" key="1">
    <source>
        <dbReference type="ARBA" id="ARBA00009922"/>
    </source>
</evidence>
<dbReference type="NCBIfam" id="NF008276">
    <property type="entry name" value="PRK11054.1"/>
    <property type="match status" value="1"/>
</dbReference>
<dbReference type="Proteomes" id="UP000184774">
    <property type="component" value="Unassembled WGS sequence"/>
</dbReference>
<dbReference type="GO" id="GO:0043138">
    <property type="term" value="F:3'-5' DNA helicase activity"/>
    <property type="evidence" value="ECO:0007669"/>
    <property type="project" value="UniProtKB-EC"/>
</dbReference>
<evidence type="ECO:0000256" key="5">
    <source>
        <dbReference type="ARBA" id="ARBA00022840"/>
    </source>
</evidence>
<dbReference type="InterPro" id="IPR014017">
    <property type="entry name" value="DNA_helicase_UvrD-like_C"/>
</dbReference>
<reference evidence="12 13" key="1">
    <citation type="submission" date="2016-12" db="EMBL/GenBank/DDBJ databases">
        <authorList>
            <person name="Song W.-J."/>
            <person name="Kurnit D.M."/>
        </authorList>
    </citation>
    <scope>NUCLEOTIDE SEQUENCE [LARGE SCALE GENOMIC DNA]</scope>
    <source>
        <strain evidence="12 13">CECT 9026</strain>
    </source>
</reference>
<dbReference type="RefSeq" id="WP_074371092.1">
    <property type="nucleotide sequence ID" value="NZ_AP024908.1"/>
</dbReference>
<dbReference type="InterPro" id="IPR027417">
    <property type="entry name" value="P-loop_NTPase"/>
</dbReference>
<dbReference type="CDD" id="cd18807">
    <property type="entry name" value="SF1_C_UvrD"/>
    <property type="match status" value="1"/>
</dbReference>
<dbReference type="GO" id="GO:0005524">
    <property type="term" value="F:ATP binding"/>
    <property type="evidence" value="ECO:0007669"/>
    <property type="project" value="UniProtKB-UniRule"/>
</dbReference>
<evidence type="ECO:0000313" key="12">
    <source>
        <dbReference type="EMBL" id="SIO92440.1"/>
    </source>
</evidence>
<dbReference type="GO" id="GO:0005829">
    <property type="term" value="C:cytosol"/>
    <property type="evidence" value="ECO:0007669"/>
    <property type="project" value="TreeGrafter"/>
</dbReference>
<keyword evidence="2 10" id="KW-0547">Nucleotide-binding</keyword>
<organism evidence="12 13">
    <name type="scientific">Vibrio spartinae</name>
    <dbReference type="NCBI Taxonomy" id="1918945"/>
    <lineage>
        <taxon>Bacteria</taxon>
        <taxon>Pseudomonadati</taxon>
        <taxon>Pseudomonadota</taxon>
        <taxon>Gammaproteobacteria</taxon>
        <taxon>Vibrionales</taxon>
        <taxon>Vibrionaceae</taxon>
        <taxon>Vibrio</taxon>
    </lineage>
</organism>
<protein>
    <recommendedName>
        <fullName evidence="8">DNA 3'-5' helicase</fullName>
        <ecNumber evidence="8">5.6.2.4</ecNumber>
    </recommendedName>
</protein>
<evidence type="ECO:0000256" key="8">
    <source>
        <dbReference type="ARBA" id="ARBA00034808"/>
    </source>
</evidence>